<keyword evidence="1" id="KW-0472">Membrane</keyword>
<dbReference type="SUPFAM" id="SSF54862">
    <property type="entry name" value="4Fe-4S ferredoxins"/>
    <property type="match status" value="1"/>
</dbReference>
<evidence type="ECO:0000313" key="3">
    <source>
        <dbReference type="EMBL" id="VAW78226.1"/>
    </source>
</evidence>
<keyword evidence="1" id="KW-0812">Transmembrane</keyword>
<dbReference type="Gene3D" id="3.30.70.20">
    <property type="match status" value="1"/>
</dbReference>
<dbReference type="CDD" id="cd16373">
    <property type="entry name" value="DMSOR_beta_like"/>
    <property type="match status" value="1"/>
</dbReference>
<dbReference type="PROSITE" id="PS51379">
    <property type="entry name" value="4FE4S_FER_2"/>
    <property type="match status" value="3"/>
</dbReference>
<gene>
    <name evidence="3" type="ORF">MNBD_GAMMA15-2131</name>
</gene>
<feature type="transmembrane region" description="Helical" evidence="1">
    <location>
        <begin position="12"/>
        <end position="28"/>
    </location>
</feature>
<dbReference type="EMBL" id="UOFN01000091">
    <property type="protein sequence ID" value="VAW78226.1"/>
    <property type="molecule type" value="Genomic_DNA"/>
</dbReference>
<dbReference type="InterPro" id="IPR017900">
    <property type="entry name" value="4Fe4S_Fe_S_CS"/>
</dbReference>
<evidence type="ECO:0000256" key="1">
    <source>
        <dbReference type="SAM" id="Phobius"/>
    </source>
</evidence>
<dbReference type="InterPro" id="IPR017896">
    <property type="entry name" value="4Fe4S_Fe-S-bd"/>
</dbReference>
<keyword evidence="1" id="KW-1133">Transmembrane helix</keyword>
<feature type="domain" description="4Fe-4S ferredoxin-type" evidence="2">
    <location>
        <begin position="86"/>
        <end position="117"/>
    </location>
</feature>
<dbReference type="PANTHER" id="PTHR43193:SF2">
    <property type="entry name" value="POLYFERREDOXIN PROTEIN FWDF"/>
    <property type="match status" value="1"/>
</dbReference>
<protein>
    <submittedName>
        <fullName evidence="3">Ferredoxin</fullName>
    </submittedName>
</protein>
<feature type="domain" description="4Fe-4S ferredoxin-type" evidence="2">
    <location>
        <begin position="50"/>
        <end position="79"/>
    </location>
</feature>
<organism evidence="3">
    <name type="scientific">hydrothermal vent metagenome</name>
    <dbReference type="NCBI Taxonomy" id="652676"/>
    <lineage>
        <taxon>unclassified sequences</taxon>
        <taxon>metagenomes</taxon>
        <taxon>ecological metagenomes</taxon>
    </lineage>
</organism>
<reference evidence="3" key="1">
    <citation type="submission" date="2018-06" db="EMBL/GenBank/DDBJ databases">
        <authorList>
            <person name="Zhirakovskaya E."/>
        </authorList>
    </citation>
    <scope>NUCLEOTIDE SEQUENCE</scope>
</reference>
<dbReference type="Gene3D" id="3.30.70.3270">
    <property type="match status" value="1"/>
</dbReference>
<dbReference type="Pfam" id="PF12838">
    <property type="entry name" value="Fer4_7"/>
    <property type="match status" value="2"/>
</dbReference>
<dbReference type="PROSITE" id="PS00198">
    <property type="entry name" value="4FE4S_FER_1"/>
    <property type="match status" value="2"/>
</dbReference>
<proteinExistence type="predicted"/>
<evidence type="ECO:0000259" key="2">
    <source>
        <dbReference type="PROSITE" id="PS51379"/>
    </source>
</evidence>
<dbReference type="InterPro" id="IPR052977">
    <property type="entry name" value="Polyferredoxin-like_ET"/>
</dbReference>
<name>A0A3B0ZBX7_9ZZZZ</name>
<feature type="domain" description="4Fe-4S ferredoxin-type" evidence="2">
    <location>
        <begin position="163"/>
        <end position="191"/>
    </location>
</feature>
<accession>A0A3B0ZBX7</accession>
<sequence length="203" mass="22307">MIQRRTVLQRLMYAAGIAVASTLPYGFVRLTTPDARADFGRHLRPPGALKDDKAFNSACIGCGLCGEVCPPRCIRFYQREGGDKANTPYIDPEQKACILCNKCMEVCPTEALTETPRNDIDMGIAQIDRSACYPWVDRGICGACVSICPLGERAIGFKFWGQYKPIVKTDCVGCGLCVEVCPHPSLPIRIVKHSEGTVARHRV</sequence>
<dbReference type="AlphaFoldDB" id="A0A3B0ZBX7"/>
<dbReference type="PANTHER" id="PTHR43193">
    <property type="match status" value="1"/>
</dbReference>